<comment type="similarity">
    <text evidence="1">Belongs to the OBAP family.</text>
</comment>
<dbReference type="InterPro" id="IPR010686">
    <property type="entry name" value="OBAP-like"/>
</dbReference>
<keyword evidence="4" id="KW-1185">Reference proteome</keyword>
<evidence type="ECO:0000313" key="3">
    <source>
        <dbReference type="EMBL" id="RUS20312.1"/>
    </source>
</evidence>
<protein>
    <submittedName>
        <fullName evidence="3">DUF1264-domain-containing protein</fullName>
    </submittedName>
</protein>
<dbReference type="PANTHER" id="PTHR31360">
    <property type="match status" value="1"/>
</dbReference>
<evidence type="ECO:0000256" key="2">
    <source>
        <dbReference type="SAM" id="MobiDB-lite"/>
    </source>
</evidence>
<proteinExistence type="inferred from homology"/>
<reference evidence="3 4" key="1">
    <citation type="journal article" date="2018" name="New Phytol.">
        <title>Phylogenomics of Endogonaceae and evolution of mycorrhizas within Mucoromycota.</title>
        <authorList>
            <person name="Chang Y."/>
            <person name="Desiro A."/>
            <person name="Na H."/>
            <person name="Sandor L."/>
            <person name="Lipzen A."/>
            <person name="Clum A."/>
            <person name="Barry K."/>
            <person name="Grigoriev I.V."/>
            <person name="Martin F.M."/>
            <person name="Stajich J.E."/>
            <person name="Smith M.E."/>
            <person name="Bonito G."/>
            <person name="Spatafora J.W."/>
        </authorList>
    </citation>
    <scope>NUCLEOTIDE SEQUENCE [LARGE SCALE GENOMIC DNA]</scope>
    <source>
        <strain evidence="3 4">AD002</strain>
    </source>
</reference>
<sequence length="273" mass="30854">MEGCKFHTDVPANTPSHGELVEGGTHKTVTSTVLETASGLLQSFAPLHQIHEYLCAFHFYSNDMTRQVEAHHYCAHVNEDVRQCLIYDSGEASARLIGVEYVISERLFDACHFLNHSLFFSLRPPGLPEEEKKYWHSHNYEVKSGQLVMPMPSLTPSSVVKSAEKLALEKLVPTYGKTWHLWQVDKGDTLPMGPAQLMMSFTGDHQVKSSLLLNRDQRLGVDTEKKRIERQDIPSHQPHPGADHWQEGADGKEGTAWQVKMEPTKFKRANPTL</sequence>
<organism evidence="3 4">
    <name type="scientific">Jimgerdemannia flammicorona</name>
    <dbReference type="NCBI Taxonomy" id="994334"/>
    <lineage>
        <taxon>Eukaryota</taxon>
        <taxon>Fungi</taxon>
        <taxon>Fungi incertae sedis</taxon>
        <taxon>Mucoromycota</taxon>
        <taxon>Mucoromycotina</taxon>
        <taxon>Endogonomycetes</taxon>
        <taxon>Endogonales</taxon>
        <taxon>Endogonaceae</taxon>
        <taxon>Jimgerdemannia</taxon>
    </lineage>
</organism>
<dbReference type="Pfam" id="PF06884">
    <property type="entry name" value="DUF1264"/>
    <property type="match status" value="1"/>
</dbReference>
<comment type="caution">
    <text evidence="3">The sequence shown here is derived from an EMBL/GenBank/DDBJ whole genome shotgun (WGS) entry which is preliminary data.</text>
</comment>
<evidence type="ECO:0000313" key="4">
    <source>
        <dbReference type="Proteomes" id="UP000274822"/>
    </source>
</evidence>
<evidence type="ECO:0000256" key="1">
    <source>
        <dbReference type="ARBA" id="ARBA00009740"/>
    </source>
</evidence>
<dbReference type="EMBL" id="RBNJ01021127">
    <property type="protein sequence ID" value="RUS20312.1"/>
    <property type="molecule type" value="Genomic_DNA"/>
</dbReference>
<feature type="compositionally biased region" description="Basic and acidic residues" evidence="2">
    <location>
        <begin position="241"/>
        <end position="253"/>
    </location>
</feature>
<feature type="region of interest" description="Disordered" evidence="2">
    <location>
        <begin position="226"/>
        <end position="273"/>
    </location>
</feature>
<gene>
    <name evidence="3" type="ORF">BC938DRAFT_475581</name>
</gene>
<dbReference type="Proteomes" id="UP000274822">
    <property type="component" value="Unassembled WGS sequence"/>
</dbReference>
<name>A0A433PRY6_9FUNG</name>
<dbReference type="PANTHER" id="PTHR31360:SF0">
    <property type="entry name" value="OIL BODY-ASSOCIATED PROTEIN 1B"/>
    <property type="match status" value="1"/>
</dbReference>
<dbReference type="AlphaFoldDB" id="A0A433PRY6"/>
<accession>A0A433PRY6</accession>